<name>A0A917FJZ3_9GAMM</name>
<keyword evidence="10" id="KW-1185">Reference proteome</keyword>
<dbReference type="EMBL" id="BMEO01000001">
    <property type="protein sequence ID" value="GGF84681.1"/>
    <property type="molecule type" value="Genomic_DNA"/>
</dbReference>
<feature type="compositionally biased region" description="Polar residues" evidence="4">
    <location>
        <begin position="386"/>
        <end position="402"/>
    </location>
</feature>
<sequence>MKKSTLFTGLIVVILLIVVAWLLWPQSAPQNGQGMAGPGGYGAQGPVPVETMQVQQKEIEMTMELPARVVAYRQSEVRPQVSGIIEERLFEQGSLVEKGQKLYQLDDARYLANLNSAEADLQNARAQLKTIKTRAQRIRSLEAQQAVSEQDLDDVEAQLAQAEAAIAVAQANVDLQKINIEYAQIKAPISGRIGQSFLTEGALVSSGQDQPLAIITQLSPIYVDMQVSADRAQRVMAILSRQQLSHREDGDNAGQETRLKVTVNQGGGQQHSGYLAFSDVVVDETTGAVTLRAVLDNDAMNLLPGMFVTATLHLGSQQEILVPQRAAARNPLGGLDVWVVNADNSAEKKTFQSQHAYQDQWIVADGVEAGETIVVVGYQKLQPGAQVTPSPWQGASQSLPATQHQQQANPNQQDNQE</sequence>
<dbReference type="Gene3D" id="2.40.30.170">
    <property type="match status" value="1"/>
</dbReference>
<dbReference type="GO" id="GO:0022857">
    <property type="term" value="F:transmembrane transporter activity"/>
    <property type="evidence" value="ECO:0007669"/>
    <property type="project" value="InterPro"/>
</dbReference>
<evidence type="ECO:0000256" key="4">
    <source>
        <dbReference type="SAM" id="MobiDB-lite"/>
    </source>
</evidence>
<dbReference type="InterPro" id="IPR058625">
    <property type="entry name" value="MdtA-like_BSH"/>
</dbReference>
<dbReference type="RefSeq" id="WP_188363807.1">
    <property type="nucleotide sequence ID" value="NZ_BAABJF010000011.1"/>
</dbReference>
<comment type="similarity">
    <text evidence="2">Belongs to the membrane fusion protein (MFP) (TC 8.A.1) family.</text>
</comment>
<accession>A0A917FJZ3</accession>
<evidence type="ECO:0000256" key="2">
    <source>
        <dbReference type="ARBA" id="ARBA00009477"/>
    </source>
</evidence>
<evidence type="ECO:0000259" key="8">
    <source>
        <dbReference type="Pfam" id="PF25967"/>
    </source>
</evidence>
<dbReference type="InterPro" id="IPR058627">
    <property type="entry name" value="MdtA-like_C"/>
</dbReference>
<dbReference type="GO" id="GO:0046677">
    <property type="term" value="P:response to antibiotic"/>
    <property type="evidence" value="ECO:0007669"/>
    <property type="project" value="TreeGrafter"/>
</dbReference>
<protein>
    <submittedName>
        <fullName evidence="9">Secretion protein HlyD</fullName>
    </submittedName>
</protein>
<dbReference type="PANTHER" id="PTHR30158">
    <property type="entry name" value="ACRA/E-RELATED COMPONENT OF DRUG EFFLUX TRANSPORTER"/>
    <property type="match status" value="1"/>
</dbReference>
<reference evidence="9" key="2">
    <citation type="submission" date="2020-09" db="EMBL/GenBank/DDBJ databases">
        <authorList>
            <person name="Sun Q."/>
            <person name="Zhou Y."/>
        </authorList>
    </citation>
    <scope>NUCLEOTIDE SEQUENCE</scope>
    <source>
        <strain evidence="9">CGMCC 1.12181</strain>
    </source>
</reference>
<evidence type="ECO:0000259" key="6">
    <source>
        <dbReference type="Pfam" id="PF25917"/>
    </source>
</evidence>
<evidence type="ECO:0000313" key="10">
    <source>
        <dbReference type="Proteomes" id="UP000605253"/>
    </source>
</evidence>
<dbReference type="AlphaFoldDB" id="A0A917FJZ3"/>
<proteinExistence type="inferred from homology"/>
<dbReference type="InterPro" id="IPR058624">
    <property type="entry name" value="MdtA-like_HH"/>
</dbReference>
<gene>
    <name evidence="9" type="ORF">GCM10011365_02080</name>
</gene>
<feature type="domain" description="Multidrug resistance protein MdtA-like C-terminal permuted SH3" evidence="8">
    <location>
        <begin position="320"/>
        <end position="380"/>
    </location>
</feature>
<feature type="domain" description="Multidrug resistance protein MdtA-like barrel-sandwich hybrid" evidence="6">
    <location>
        <begin position="73"/>
        <end position="216"/>
    </location>
</feature>
<dbReference type="Pfam" id="PF25944">
    <property type="entry name" value="Beta-barrel_RND"/>
    <property type="match status" value="1"/>
</dbReference>
<evidence type="ECO:0000256" key="1">
    <source>
        <dbReference type="ARBA" id="ARBA00004519"/>
    </source>
</evidence>
<evidence type="ECO:0000313" key="9">
    <source>
        <dbReference type="EMBL" id="GGF84681.1"/>
    </source>
</evidence>
<organism evidence="9 10">
    <name type="scientific">Marinicella pacifica</name>
    <dbReference type="NCBI Taxonomy" id="1171543"/>
    <lineage>
        <taxon>Bacteria</taxon>
        <taxon>Pseudomonadati</taxon>
        <taxon>Pseudomonadota</taxon>
        <taxon>Gammaproteobacteria</taxon>
        <taxon>Lysobacterales</taxon>
        <taxon>Marinicellaceae</taxon>
        <taxon>Marinicella</taxon>
    </lineage>
</organism>
<dbReference type="PANTHER" id="PTHR30158:SF3">
    <property type="entry name" value="MULTIDRUG EFFLUX PUMP SUBUNIT ACRA-RELATED"/>
    <property type="match status" value="1"/>
</dbReference>
<comment type="subcellular location">
    <subcellularLocation>
        <location evidence="1">Cell inner membrane</location>
        <topology evidence="1">Lipid-anchor</topology>
    </subcellularLocation>
</comment>
<reference evidence="9" key="1">
    <citation type="journal article" date="2014" name="Int. J. Syst. Evol. Microbiol.">
        <title>Complete genome sequence of Corynebacterium casei LMG S-19264T (=DSM 44701T), isolated from a smear-ripened cheese.</title>
        <authorList>
            <consortium name="US DOE Joint Genome Institute (JGI-PGF)"/>
            <person name="Walter F."/>
            <person name="Albersmeier A."/>
            <person name="Kalinowski J."/>
            <person name="Ruckert C."/>
        </authorList>
    </citation>
    <scope>NUCLEOTIDE SEQUENCE</scope>
    <source>
        <strain evidence="9">CGMCC 1.12181</strain>
    </source>
</reference>
<keyword evidence="3" id="KW-0175">Coiled coil</keyword>
<feature type="region of interest" description="Disordered" evidence="4">
    <location>
        <begin position="386"/>
        <end position="417"/>
    </location>
</feature>
<evidence type="ECO:0000256" key="3">
    <source>
        <dbReference type="SAM" id="Coils"/>
    </source>
</evidence>
<dbReference type="GO" id="GO:0005886">
    <property type="term" value="C:plasma membrane"/>
    <property type="evidence" value="ECO:0007669"/>
    <property type="project" value="TreeGrafter"/>
</dbReference>
<feature type="coiled-coil region" evidence="3">
    <location>
        <begin position="107"/>
        <end position="179"/>
    </location>
</feature>
<dbReference type="InterPro" id="IPR058626">
    <property type="entry name" value="MdtA-like_b-barrel"/>
</dbReference>
<dbReference type="Gene3D" id="2.40.420.20">
    <property type="match status" value="1"/>
</dbReference>
<dbReference type="GO" id="GO:0030313">
    <property type="term" value="C:cell envelope"/>
    <property type="evidence" value="ECO:0007669"/>
    <property type="project" value="UniProtKB-SubCell"/>
</dbReference>
<evidence type="ECO:0000259" key="7">
    <source>
        <dbReference type="Pfam" id="PF25944"/>
    </source>
</evidence>
<feature type="domain" description="Multidrug resistance protein MdtA-like beta-barrel" evidence="7">
    <location>
        <begin position="220"/>
        <end position="315"/>
    </location>
</feature>
<dbReference type="Proteomes" id="UP000605253">
    <property type="component" value="Unassembled WGS sequence"/>
</dbReference>
<dbReference type="InterPro" id="IPR006143">
    <property type="entry name" value="RND_pump_MFP"/>
</dbReference>
<dbReference type="Pfam" id="PF25917">
    <property type="entry name" value="BSH_RND"/>
    <property type="match status" value="1"/>
</dbReference>
<evidence type="ECO:0000259" key="5">
    <source>
        <dbReference type="Pfam" id="PF25876"/>
    </source>
</evidence>
<comment type="caution">
    <text evidence="9">The sequence shown here is derived from an EMBL/GenBank/DDBJ whole genome shotgun (WGS) entry which is preliminary data.</text>
</comment>
<dbReference type="SUPFAM" id="SSF111369">
    <property type="entry name" value="HlyD-like secretion proteins"/>
    <property type="match status" value="1"/>
</dbReference>
<feature type="compositionally biased region" description="Low complexity" evidence="4">
    <location>
        <begin position="403"/>
        <end position="417"/>
    </location>
</feature>
<dbReference type="Pfam" id="PF25967">
    <property type="entry name" value="RND-MFP_C"/>
    <property type="match status" value="1"/>
</dbReference>
<dbReference type="Pfam" id="PF25876">
    <property type="entry name" value="HH_MFP_RND"/>
    <property type="match status" value="1"/>
</dbReference>
<feature type="domain" description="Multidrug resistance protein MdtA-like alpha-helical hairpin" evidence="5">
    <location>
        <begin position="114"/>
        <end position="183"/>
    </location>
</feature>
<dbReference type="Gene3D" id="1.10.287.470">
    <property type="entry name" value="Helix hairpin bin"/>
    <property type="match status" value="1"/>
</dbReference>
<dbReference type="NCBIfam" id="TIGR01730">
    <property type="entry name" value="RND_mfp"/>
    <property type="match status" value="1"/>
</dbReference>
<dbReference type="Gene3D" id="2.40.50.100">
    <property type="match status" value="1"/>
</dbReference>